<dbReference type="AlphaFoldDB" id="A0A843YN75"/>
<evidence type="ECO:0000259" key="4">
    <source>
        <dbReference type="PROSITE" id="PS50995"/>
    </source>
</evidence>
<dbReference type="SMART" id="SM00347">
    <property type="entry name" value="HTH_MARR"/>
    <property type="match status" value="1"/>
</dbReference>
<dbReference type="InterPro" id="IPR000835">
    <property type="entry name" value="HTH_MarR-typ"/>
</dbReference>
<dbReference type="Pfam" id="PF12802">
    <property type="entry name" value="MarR_2"/>
    <property type="match status" value="1"/>
</dbReference>
<dbReference type="PANTHER" id="PTHR42756:SF1">
    <property type="entry name" value="TRANSCRIPTIONAL REPRESSOR OF EMRAB OPERON"/>
    <property type="match status" value="1"/>
</dbReference>
<dbReference type="PRINTS" id="PR00598">
    <property type="entry name" value="HTHMARR"/>
</dbReference>
<dbReference type="PANTHER" id="PTHR42756">
    <property type="entry name" value="TRANSCRIPTIONAL REGULATOR, MARR"/>
    <property type="match status" value="1"/>
</dbReference>
<dbReference type="Proteomes" id="UP000444174">
    <property type="component" value="Unassembled WGS sequence"/>
</dbReference>
<dbReference type="GO" id="GO:0003677">
    <property type="term" value="F:DNA binding"/>
    <property type="evidence" value="ECO:0007669"/>
    <property type="project" value="UniProtKB-KW"/>
</dbReference>
<evidence type="ECO:0000256" key="3">
    <source>
        <dbReference type="ARBA" id="ARBA00023163"/>
    </source>
</evidence>
<dbReference type="EMBL" id="WIBF01000021">
    <property type="protein sequence ID" value="MQQ10682.1"/>
    <property type="molecule type" value="Genomic_DNA"/>
</dbReference>
<dbReference type="InterPro" id="IPR023187">
    <property type="entry name" value="Tscrpt_reg_MarR-type_CS"/>
</dbReference>
<reference evidence="5 6" key="1">
    <citation type="submission" date="2019-10" db="EMBL/GenBank/DDBJ databases">
        <title>Epibacterium sp. nov., isolated from seawater.</title>
        <authorList>
            <person name="Zhang X."/>
            <person name="Li N."/>
        </authorList>
    </citation>
    <scope>NUCLEOTIDE SEQUENCE [LARGE SCALE GENOMIC DNA]</scope>
    <source>
        <strain evidence="5 6">SM1979</strain>
    </source>
</reference>
<evidence type="ECO:0000256" key="1">
    <source>
        <dbReference type="ARBA" id="ARBA00023015"/>
    </source>
</evidence>
<evidence type="ECO:0000256" key="2">
    <source>
        <dbReference type="ARBA" id="ARBA00023125"/>
    </source>
</evidence>
<dbReference type="GO" id="GO:0003700">
    <property type="term" value="F:DNA-binding transcription factor activity"/>
    <property type="evidence" value="ECO:0007669"/>
    <property type="project" value="InterPro"/>
</dbReference>
<evidence type="ECO:0000313" key="6">
    <source>
        <dbReference type="Proteomes" id="UP000444174"/>
    </source>
</evidence>
<dbReference type="RefSeq" id="WP_343032651.1">
    <property type="nucleotide sequence ID" value="NZ_WIBF01000021.1"/>
</dbReference>
<keyword evidence="3" id="KW-0804">Transcription</keyword>
<protein>
    <submittedName>
        <fullName evidence="5">MarR family transcriptional regulator</fullName>
    </submittedName>
</protein>
<dbReference type="Gene3D" id="1.10.10.10">
    <property type="entry name" value="Winged helix-like DNA-binding domain superfamily/Winged helix DNA-binding domain"/>
    <property type="match status" value="1"/>
</dbReference>
<dbReference type="PROSITE" id="PS01117">
    <property type="entry name" value="HTH_MARR_1"/>
    <property type="match status" value="1"/>
</dbReference>
<organism evidence="5 6">
    <name type="scientific">Tritonibacter litoralis</name>
    <dbReference type="NCBI Taxonomy" id="2662264"/>
    <lineage>
        <taxon>Bacteria</taxon>
        <taxon>Pseudomonadati</taxon>
        <taxon>Pseudomonadota</taxon>
        <taxon>Alphaproteobacteria</taxon>
        <taxon>Rhodobacterales</taxon>
        <taxon>Paracoccaceae</taxon>
        <taxon>Tritonibacter</taxon>
    </lineage>
</organism>
<accession>A0A843YN75</accession>
<keyword evidence="1" id="KW-0805">Transcription regulation</keyword>
<keyword evidence="2" id="KW-0238">DNA-binding</keyword>
<feature type="domain" description="HTH marR-type" evidence="4">
    <location>
        <begin position="4"/>
        <end position="137"/>
    </location>
</feature>
<dbReference type="SUPFAM" id="SSF46785">
    <property type="entry name" value="Winged helix' DNA-binding domain"/>
    <property type="match status" value="1"/>
</dbReference>
<dbReference type="InterPro" id="IPR036388">
    <property type="entry name" value="WH-like_DNA-bd_sf"/>
</dbReference>
<comment type="caution">
    <text evidence="5">The sequence shown here is derived from an EMBL/GenBank/DDBJ whole genome shotgun (WGS) entry which is preliminary data.</text>
</comment>
<dbReference type="PROSITE" id="PS50995">
    <property type="entry name" value="HTH_MARR_2"/>
    <property type="match status" value="1"/>
</dbReference>
<sequence>MELETYFPYQLASTAEAFSRQLVQVYGKTFGLSREEWRMIFLLAEAGQLSSLELARRTTLDKVQVSRAAKRLEEKGLIARHIADSDRRLRIYTCTDKGRSLFQQALPAVQHCANSILSKMSTEDKAKLVDGLSALAKAIDAFTDDPEV</sequence>
<gene>
    <name evidence="5" type="ORF">GFB49_19700</name>
</gene>
<dbReference type="InterPro" id="IPR036390">
    <property type="entry name" value="WH_DNA-bd_sf"/>
</dbReference>
<name>A0A843YN75_9RHOB</name>
<proteinExistence type="predicted"/>
<evidence type="ECO:0000313" key="5">
    <source>
        <dbReference type="EMBL" id="MQQ10682.1"/>
    </source>
</evidence>
<keyword evidence="6" id="KW-1185">Reference proteome</keyword>